<name>A0ABU9C4B3_9BURK</name>
<gene>
    <name evidence="3" type="ORF">AACH00_09640</name>
</gene>
<keyword evidence="4" id="KW-1185">Reference proteome</keyword>
<feature type="signal peptide" evidence="1">
    <location>
        <begin position="1"/>
        <end position="29"/>
    </location>
</feature>
<evidence type="ECO:0000313" key="4">
    <source>
        <dbReference type="Proteomes" id="UP001379945"/>
    </source>
</evidence>
<proteinExistence type="predicted"/>
<dbReference type="EMBL" id="JBBUTI010000006">
    <property type="protein sequence ID" value="MEK8046608.1"/>
    <property type="molecule type" value="Genomic_DNA"/>
</dbReference>
<feature type="chain" id="PRO_5046041893" evidence="1">
    <location>
        <begin position="30"/>
        <end position="81"/>
    </location>
</feature>
<dbReference type="Pfam" id="PF14086">
    <property type="entry name" value="DUF4266"/>
    <property type="match status" value="1"/>
</dbReference>
<dbReference type="Proteomes" id="UP001379945">
    <property type="component" value="Unassembled WGS sequence"/>
</dbReference>
<reference evidence="3 4" key="1">
    <citation type="submission" date="2024-04" db="EMBL/GenBank/DDBJ databases">
        <title>Novel species of the genus Ideonella isolated from streams.</title>
        <authorList>
            <person name="Lu H."/>
        </authorList>
    </citation>
    <scope>NUCLEOTIDE SEQUENCE [LARGE SCALE GENOMIC DNA]</scope>
    <source>
        <strain evidence="3 4">LYT19W</strain>
    </source>
</reference>
<keyword evidence="1" id="KW-0732">Signal</keyword>
<accession>A0ABU9C4B3</accession>
<dbReference type="RefSeq" id="WP_341398904.1">
    <property type="nucleotide sequence ID" value="NZ_JBBUTI010000006.1"/>
</dbReference>
<comment type="caution">
    <text evidence="3">The sequence shown here is derived from an EMBL/GenBank/DDBJ whole genome shotgun (WGS) entry which is preliminary data.</text>
</comment>
<protein>
    <submittedName>
        <fullName evidence="3">DUF4266 domain-containing protein</fullName>
    </submittedName>
</protein>
<sequence>MRLITTFTRPATAAAALAALLVLPGCAQLAPPQAWEKGDLARSAMRMDGDPLEGRFSQHIFASKEAAAGGAGVGGGGCGCN</sequence>
<evidence type="ECO:0000259" key="2">
    <source>
        <dbReference type="Pfam" id="PF14086"/>
    </source>
</evidence>
<dbReference type="InterPro" id="IPR025362">
    <property type="entry name" value="DUF4266"/>
</dbReference>
<evidence type="ECO:0000313" key="3">
    <source>
        <dbReference type="EMBL" id="MEK8046608.1"/>
    </source>
</evidence>
<organism evidence="3 4">
    <name type="scientific">Ideonella margarita</name>
    <dbReference type="NCBI Taxonomy" id="2984191"/>
    <lineage>
        <taxon>Bacteria</taxon>
        <taxon>Pseudomonadati</taxon>
        <taxon>Pseudomonadota</taxon>
        <taxon>Betaproteobacteria</taxon>
        <taxon>Burkholderiales</taxon>
        <taxon>Sphaerotilaceae</taxon>
        <taxon>Ideonella</taxon>
    </lineage>
</organism>
<evidence type="ECO:0000256" key="1">
    <source>
        <dbReference type="SAM" id="SignalP"/>
    </source>
</evidence>
<feature type="domain" description="DUF4266" evidence="2">
    <location>
        <begin position="33"/>
        <end position="81"/>
    </location>
</feature>